<protein>
    <recommendedName>
        <fullName evidence="3">Lipocalin-like domain-containing protein</fullName>
    </recommendedName>
</protein>
<dbReference type="AlphaFoldDB" id="A0A3D5J148"/>
<evidence type="ECO:0008006" key="3">
    <source>
        <dbReference type="Google" id="ProtNLM"/>
    </source>
</evidence>
<dbReference type="Proteomes" id="UP000264330">
    <property type="component" value="Unassembled WGS sequence"/>
</dbReference>
<comment type="caution">
    <text evidence="1">The sequence shown here is derived from an EMBL/GenBank/DDBJ whole genome shotgun (WGS) entry which is preliminary data.</text>
</comment>
<evidence type="ECO:0000313" key="1">
    <source>
        <dbReference type="EMBL" id="HCV81707.1"/>
    </source>
</evidence>
<accession>A0A3D5J148</accession>
<evidence type="ECO:0000313" key="2">
    <source>
        <dbReference type="Proteomes" id="UP000264330"/>
    </source>
</evidence>
<dbReference type="RefSeq" id="WP_272957778.1">
    <property type="nucleotide sequence ID" value="NZ_CAJXAW010000004.1"/>
</dbReference>
<name>A0A3D5J148_9FLAO</name>
<dbReference type="EMBL" id="DPMF01000271">
    <property type="protein sequence ID" value="HCV81707.1"/>
    <property type="molecule type" value="Genomic_DNA"/>
</dbReference>
<reference evidence="1 2" key="1">
    <citation type="journal article" date="2018" name="Nat. Biotechnol.">
        <title>A standardized bacterial taxonomy based on genome phylogeny substantially revises the tree of life.</title>
        <authorList>
            <person name="Parks D.H."/>
            <person name="Chuvochina M."/>
            <person name="Waite D.W."/>
            <person name="Rinke C."/>
            <person name="Skarshewski A."/>
            <person name="Chaumeil P.A."/>
            <person name="Hugenholtz P."/>
        </authorList>
    </citation>
    <scope>NUCLEOTIDE SEQUENCE [LARGE SCALE GENOMIC DNA]</scope>
    <source>
        <strain evidence="1">UBA9359</strain>
    </source>
</reference>
<dbReference type="PROSITE" id="PS51257">
    <property type="entry name" value="PROKAR_LIPOPROTEIN"/>
    <property type="match status" value="1"/>
</dbReference>
<sequence length="150" mass="17410">MKKTVTIMLCLFSLILISCDKDEQEPEKFTVVDFSATNFPQEWKLVASRAAMIPNAKVTKVEGKAESYIFNEDFTFQKKSKIEDETIIAEGTYSIDEREFIILEYLEESDLIASCNRKSKLEYLHFSDSQLINDSWIVCDGPYLYYKLVE</sequence>
<organism evidence="1 2">
    <name type="scientific">Zunongwangia profunda</name>
    <dbReference type="NCBI Taxonomy" id="398743"/>
    <lineage>
        <taxon>Bacteria</taxon>
        <taxon>Pseudomonadati</taxon>
        <taxon>Bacteroidota</taxon>
        <taxon>Flavobacteriia</taxon>
        <taxon>Flavobacteriales</taxon>
        <taxon>Flavobacteriaceae</taxon>
        <taxon>Zunongwangia</taxon>
    </lineage>
</organism>
<gene>
    <name evidence="1" type="ORF">DGQ38_11740</name>
</gene>
<proteinExistence type="predicted"/>